<keyword evidence="3" id="KW-0804">Transcription</keyword>
<dbReference type="SUPFAM" id="SSF47413">
    <property type="entry name" value="lambda repressor-like DNA-binding domains"/>
    <property type="match status" value="1"/>
</dbReference>
<dbReference type="GO" id="GO:0003700">
    <property type="term" value="F:DNA-binding transcription factor activity"/>
    <property type="evidence" value="ECO:0007669"/>
    <property type="project" value="TreeGrafter"/>
</dbReference>
<dbReference type="Gene3D" id="1.10.260.40">
    <property type="entry name" value="lambda repressor-like DNA-binding domains"/>
    <property type="match status" value="1"/>
</dbReference>
<dbReference type="Pfam" id="PF00356">
    <property type="entry name" value="LacI"/>
    <property type="match status" value="1"/>
</dbReference>
<dbReference type="PROSITE" id="PS00356">
    <property type="entry name" value="HTH_LACI_1"/>
    <property type="match status" value="1"/>
</dbReference>
<dbReference type="PANTHER" id="PTHR30146:SF153">
    <property type="entry name" value="LACTOSE OPERON REPRESSOR"/>
    <property type="match status" value="1"/>
</dbReference>
<dbReference type="InterPro" id="IPR010982">
    <property type="entry name" value="Lambda_DNA-bd_dom_sf"/>
</dbReference>
<dbReference type="SUPFAM" id="SSF53822">
    <property type="entry name" value="Periplasmic binding protein-like I"/>
    <property type="match status" value="1"/>
</dbReference>
<dbReference type="PROSITE" id="PS50943">
    <property type="entry name" value="HTH_CROC1"/>
    <property type="match status" value="1"/>
</dbReference>
<dbReference type="CDD" id="cd06267">
    <property type="entry name" value="PBP1_LacI_sugar_binding-like"/>
    <property type="match status" value="1"/>
</dbReference>
<keyword evidence="2 6" id="KW-0238">DNA-binding</keyword>
<dbReference type="PROSITE" id="PS50932">
    <property type="entry name" value="HTH_LACI_2"/>
    <property type="match status" value="1"/>
</dbReference>
<proteinExistence type="predicted"/>
<dbReference type="GO" id="GO:0000976">
    <property type="term" value="F:transcription cis-regulatory region binding"/>
    <property type="evidence" value="ECO:0007669"/>
    <property type="project" value="TreeGrafter"/>
</dbReference>
<accession>A0A6G2B7A7</accession>
<feature type="domain" description="HTH lacI-type" evidence="4">
    <location>
        <begin position="3"/>
        <end position="57"/>
    </location>
</feature>
<evidence type="ECO:0000256" key="1">
    <source>
        <dbReference type="ARBA" id="ARBA00023015"/>
    </source>
</evidence>
<sequence length="352" mass="37754">MGASLKDVAARAGVSVKTVSNVVNGYTYVTPHTREKVEKALAELDYRPNLSARNLRRGRTGVIALALPELDAPYFAELSRFVIEAAAERGWTVLIDQTDGLADRERQVLQGIREQLIDGLIFSPVTVGREELSARTDSTPLVLLGERILDGPTHHVAIDNQRAAREMTEHLISLGHTRIGAIGAQDNPSANTAHLRLAGYRQALAAAGLPYDERLVPVTPAYHRADGAALMRRLLASDEPPQAVFCFNDLLALGALRTALSAGLRVPRDVAVAGFDDIEDGRYSTPTLTTVSPDKERIARTAVELLDARIGGNGRGGRRAAEAAVPEVTEVEAEYRLVVRESTAGTAGTSGA</sequence>
<dbReference type="SMART" id="SM00354">
    <property type="entry name" value="HTH_LACI"/>
    <property type="match status" value="1"/>
</dbReference>
<dbReference type="InterPro" id="IPR028082">
    <property type="entry name" value="Peripla_BP_I"/>
</dbReference>
<feature type="domain" description="HTH cro/C1-type" evidence="5">
    <location>
        <begin position="4"/>
        <end position="47"/>
    </location>
</feature>
<dbReference type="Gene3D" id="3.40.50.2300">
    <property type="match status" value="2"/>
</dbReference>
<evidence type="ECO:0000256" key="2">
    <source>
        <dbReference type="ARBA" id="ARBA00023125"/>
    </source>
</evidence>
<dbReference type="InterPro" id="IPR001387">
    <property type="entry name" value="Cro/C1-type_HTH"/>
</dbReference>
<organism evidence="6 7">
    <name type="scientific">Streptomyces taklimakanensis</name>
    <dbReference type="NCBI Taxonomy" id="2569853"/>
    <lineage>
        <taxon>Bacteria</taxon>
        <taxon>Bacillati</taxon>
        <taxon>Actinomycetota</taxon>
        <taxon>Actinomycetes</taxon>
        <taxon>Kitasatosporales</taxon>
        <taxon>Streptomycetaceae</taxon>
        <taxon>Streptomyces</taxon>
    </lineage>
</organism>
<dbReference type="CDD" id="cd01392">
    <property type="entry name" value="HTH_LacI"/>
    <property type="match status" value="1"/>
</dbReference>
<keyword evidence="7" id="KW-1185">Reference proteome</keyword>
<name>A0A6G2B7A7_9ACTN</name>
<gene>
    <name evidence="6" type="ORF">F0L17_03175</name>
</gene>
<protein>
    <submittedName>
        <fullName evidence="6">LacI family DNA-binding transcriptional regulator</fullName>
    </submittedName>
</protein>
<dbReference type="PANTHER" id="PTHR30146">
    <property type="entry name" value="LACI-RELATED TRANSCRIPTIONAL REPRESSOR"/>
    <property type="match status" value="1"/>
</dbReference>
<dbReference type="EMBL" id="WIXO01000001">
    <property type="protein sequence ID" value="MTE18147.1"/>
    <property type="molecule type" value="Genomic_DNA"/>
</dbReference>
<evidence type="ECO:0000256" key="3">
    <source>
        <dbReference type="ARBA" id="ARBA00023163"/>
    </source>
</evidence>
<evidence type="ECO:0000259" key="4">
    <source>
        <dbReference type="PROSITE" id="PS50932"/>
    </source>
</evidence>
<dbReference type="InterPro" id="IPR046335">
    <property type="entry name" value="LacI/GalR-like_sensor"/>
</dbReference>
<comment type="caution">
    <text evidence="6">The sequence shown here is derived from an EMBL/GenBank/DDBJ whole genome shotgun (WGS) entry which is preliminary data.</text>
</comment>
<evidence type="ECO:0000313" key="7">
    <source>
        <dbReference type="Proteomes" id="UP000473014"/>
    </source>
</evidence>
<evidence type="ECO:0000313" key="6">
    <source>
        <dbReference type="EMBL" id="MTE18147.1"/>
    </source>
</evidence>
<dbReference type="RefSeq" id="WP_162465714.1">
    <property type="nucleotide sequence ID" value="NZ_WIXO01000001.1"/>
</dbReference>
<reference evidence="6 7" key="1">
    <citation type="submission" date="2019-11" db="EMBL/GenBank/DDBJ databases">
        <authorList>
            <person name="Yuan L."/>
        </authorList>
    </citation>
    <scope>NUCLEOTIDE SEQUENCE [LARGE SCALE GENOMIC DNA]</scope>
    <source>
        <strain evidence="6 7">TRM43335</strain>
    </source>
</reference>
<dbReference type="AlphaFoldDB" id="A0A6G2B7A7"/>
<dbReference type="Proteomes" id="UP000473014">
    <property type="component" value="Unassembled WGS sequence"/>
</dbReference>
<dbReference type="Pfam" id="PF13377">
    <property type="entry name" value="Peripla_BP_3"/>
    <property type="match status" value="1"/>
</dbReference>
<keyword evidence="1" id="KW-0805">Transcription regulation</keyword>
<dbReference type="InterPro" id="IPR000843">
    <property type="entry name" value="HTH_LacI"/>
</dbReference>
<evidence type="ECO:0000259" key="5">
    <source>
        <dbReference type="PROSITE" id="PS50943"/>
    </source>
</evidence>